<feature type="signal peptide" evidence="1">
    <location>
        <begin position="1"/>
        <end position="27"/>
    </location>
</feature>
<evidence type="ECO:0000313" key="2">
    <source>
        <dbReference type="EMBL" id="KAA1157648.1"/>
    </source>
</evidence>
<dbReference type="OrthoDB" id="6311651at2"/>
<dbReference type="Proteomes" id="UP000324162">
    <property type="component" value="Unassembled WGS sequence"/>
</dbReference>
<accession>A0A063KNH3</accession>
<dbReference type="EMBL" id="SEUK01000037">
    <property type="protein sequence ID" value="KAA1164514.1"/>
    <property type="molecule type" value="Genomic_DNA"/>
</dbReference>
<sequence length="103" mass="11480">MSNIVQRILNNAVLFALLMSVSLTLHASNTDVNLDNAKLSNHFIACDIPDQANLDFDVDSHVNTITFRSPQPLPNVVDSFYKSTNLNRPFSTAYQRGPPSYLI</sequence>
<keyword evidence="6" id="KW-1185">Reference proteome</keyword>
<reference evidence="4 5" key="1">
    <citation type="submission" date="2014-04" db="EMBL/GenBank/DDBJ databases">
        <title>Pseudoalteromonas galatheae sp. nov., isolated from a deep-sea polychaete near Canal Concepcion, Chile.</title>
        <authorList>
            <person name="Machado H.R."/>
            <person name="Gram L."/>
            <person name="Vynne N.G."/>
        </authorList>
    </citation>
    <scope>NUCLEOTIDE SEQUENCE [LARGE SCALE GENOMIC DNA]</scope>
    <source>
        <strain evidence="4 5">KMM216</strain>
    </source>
</reference>
<dbReference type="RefSeq" id="WP_008138735.1">
    <property type="nucleotide sequence ID" value="NZ_JBBMQW010000007.1"/>
</dbReference>
<protein>
    <submittedName>
        <fullName evidence="4">Uncharacterized protein</fullName>
    </submittedName>
</protein>
<dbReference type="EMBL" id="SEUJ01000066">
    <property type="protein sequence ID" value="KAA1157648.1"/>
    <property type="molecule type" value="Genomic_DNA"/>
</dbReference>
<dbReference type="AlphaFoldDB" id="A0A063KNH3"/>
<organism evidence="4 5">
    <name type="scientific">Pseudoalteromonas fuliginea</name>
    <dbReference type="NCBI Taxonomy" id="1872678"/>
    <lineage>
        <taxon>Bacteria</taxon>
        <taxon>Pseudomonadati</taxon>
        <taxon>Pseudomonadota</taxon>
        <taxon>Gammaproteobacteria</taxon>
        <taxon>Alteromonadales</taxon>
        <taxon>Pseudoalteromonadaceae</taxon>
        <taxon>Pseudoalteromonas</taxon>
    </lineage>
</organism>
<keyword evidence="1" id="KW-0732">Signal</keyword>
<dbReference type="EMBL" id="JJNZ01000038">
    <property type="protein sequence ID" value="KDC50440.1"/>
    <property type="molecule type" value="Genomic_DNA"/>
</dbReference>
<evidence type="ECO:0000256" key="1">
    <source>
        <dbReference type="SAM" id="SignalP"/>
    </source>
</evidence>
<evidence type="ECO:0000313" key="4">
    <source>
        <dbReference type="EMBL" id="KDC50440.1"/>
    </source>
</evidence>
<evidence type="ECO:0000313" key="5">
    <source>
        <dbReference type="Proteomes" id="UP000027154"/>
    </source>
</evidence>
<comment type="caution">
    <text evidence="4">The sequence shown here is derived from an EMBL/GenBank/DDBJ whole genome shotgun (WGS) entry which is preliminary data.</text>
</comment>
<gene>
    <name evidence="4" type="ORF">DC53_12355</name>
    <name evidence="3" type="ORF">EU508_02150</name>
    <name evidence="2" type="ORF">EU509_08490</name>
</gene>
<reference evidence="6 7" key="2">
    <citation type="submission" date="2019-01" db="EMBL/GenBank/DDBJ databases">
        <title>Genome sequences of marine Pseudoalteromonas species.</title>
        <authorList>
            <person name="Boraston A.B."/>
            <person name="Hehemann J.-H."/>
            <person name="Vickers C.J."/>
            <person name="Salama-Alber O."/>
            <person name="Abe K."/>
            <person name="Hettle A.J."/>
        </authorList>
    </citation>
    <scope>NUCLEOTIDE SEQUENCE [LARGE SCALE GENOMIC DNA]</scope>
    <source>
        <strain evidence="3 7">PS42</strain>
        <strain evidence="2 6">PS47</strain>
    </source>
</reference>
<proteinExistence type="predicted"/>
<evidence type="ECO:0000313" key="3">
    <source>
        <dbReference type="EMBL" id="KAA1164514.1"/>
    </source>
</evidence>
<evidence type="ECO:0000313" key="7">
    <source>
        <dbReference type="Proteomes" id="UP000324162"/>
    </source>
</evidence>
<dbReference type="Proteomes" id="UP000027154">
    <property type="component" value="Unassembled WGS sequence"/>
</dbReference>
<name>A0A063KNH3_9GAMM</name>
<evidence type="ECO:0000313" key="6">
    <source>
        <dbReference type="Proteomes" id="UP000322915"/>
    </source>
</evidence>
<dbReference type="Proteomes" id="UP000322915">
    <property type="component" value="Unassembled WGS sequence"/>
</dbReference>
<feature type="chain" id="PRO_5044538642" evidence="1">
    <location>
        <begin position="28"/>
        <end position="103"/>
    </location>
</feature>